<dbReference type="EMBL" id="LNTY01000034">
    <property type="protein sequence ID" value="KXF81588.1"/>
    <property type="molecule type" value="Genomic_DNA"/>
</dbReference>
<dbReference type="GO" id="GO:0022904">
    <property type="term" value="P:respiratory electron transport chain"/>
    <property type="evidence" value="ECO:0007669"/>
    <property type="project" value="InterPro"/>
</dbReference>
<evidence type="ECO:0000256" key="6">
    <source>
        <dbReference type="SAM" id="Phobius"/>
    </source>
</evidence>
<comment type="subcellular location">
    <subcellularLocation>
        <location evidence="1">Cell membrane</location>
        <topology evidence="1">Multi-pass membrane protein</topology>
    </subcellularLocation>
</comment>
<keyword evidence="3 6" id="KW-0812">Transmembrane</keyword>
<dbReference type="PANTHER" id="PTHR30485">
    <property type="entry name" value="NI/FE-HYDROGENASE 1 B-TYPE CYTOCHROME SUBUNIT"/>
    <property type="match status" value="1"/>
</dbReference>
<feature type="transmembrane region" description="Helical" evidence="6">
    <location>
        <begin position="35"/>
        <end position="53"/>
    </location>
</feature>
<evidence type="ECO:0000259" key="7">
    <source>
        <dbReference type="Pfam" id="PF01292"/>
    </source>
</evidence>
<dbReference type="Gene3D" id="1.20.950.20">
    <property type="entry name" value="Transmembrane di-heme cytochromes, Chain C"/>
    <property type="match status" value="1"/>
</dbReference>
<protein>
    <submittedName>
        <fullName evidence="8">Hydrogenase</fullName>
    </submittedName>
</protein>
<gene>
    <name evidence="8" type="ORF">ATN88_02615</name>
</gene>
<dbReference type="SUPFAM" id="SSF81342">
    <property type="entry name" value="Transmembrane di-heme cytochromes"/>
    <property type="match status" value="1"/>
</dbReference>
<name>A0A135I847_9GAMM</name>
<feature type="transmembrane region" description="Helical" evidence="6">
    <location>
        <begin position="12"/>
        <end position="29"/>
    </location>
</feature>
<reference evidence="8 9" key="1">
    <citation type="submission" date="2015-11" db="EMBL/GenBank/DDBJ databases">
        <title>Genomic Taxonomy of the Vibrionaceae.</title>
        <authorList>
            <person name="Gomez-Gil B."/>
            <person name="Enciso-Ibarra J."/>
        </authorList>
    </citation>
    <scope>NUCLEOTIDE SEQUENCE [LARGE SCALE GENOMIC DNA]</scope>
    <source>
        <strain evidence="8 9">CAIM 912</strain>
    </source>
</reference>
<evidence type="ECO:0000313" key="8">
    <source>
        <dbReference type="EMBL" id="KXF81588.1"/>
    </source>
</evidence>
<dbReference type="InterPro" id="IPR011577">
    <property type="entry name" value="Cyt_b561_bac/Ni-Hgenase"/>
</dbReference>
<dbReference type="InterPro" id="IPR016174">
    <property type="entry name" value="Di-haem_cyt_TM"/>
</dbReference>
<dbReference type="PANTHER" id="PTHR30485:SF2">
    <property type="entry name" value="BLL0597 PROTEIN"/>
    <property type="match status" value="1"/>
</dbReference>
<evidence type="ECO:0000256" key="3">
    <source>
        <dbReference type="ARBA" id="ARBA00022692"/>
    </source>
</evidence>
<dbReference type="GO" id="GO:0020037">
    <property type="term" value="F:heme binding"/>
    <property type="evidence" value="ECO:0007669"/>
    <property type="project" value="TreeGrafter"/>
</dbReference>
<feature type="transmembrane region" description="Helical" evidence="6">
    <location>
        <begin position="185"/>
        <end position="205"/>
    </location>
</feature>
<dbReference type="Proteomes" id="UP000070529">
    <property type="component" value="Unassembled WGS sequence"/>
</dbReference>
<evidence type="ECO:0000313" key="9">
    <source>
        <dbReference type="Proteomes" id="UP000070529"/>
    </source>
</evidence>
<dbReference type="InterPro" id="IPR051542">
    <property type="entry name" value="Hydrogenase_cytochrome"/>
</dbReference>
<dbReference type="GO" id="GO:0009055">
    <property type="term" value="F:electron transfer activity"/>
    <property type="evidence" value="ECO:0007669"/>
    <property type="project" value="InterPro"/>
</dbReference>
<feature type="transmembrane region" description="Helical" evidence="6">
    <location>
        <begin position="93"/>
        <end position="114"/>
    </location>
</feature>
<dbReference type="Pfam" id="PF01292">
    <property type="entry name" value="Ni_hydr_CYTB"/>
    <property type="match status" value="1"/>
</dbReference>
<feature type="domain" description="Cytochrome b561 bacterial/Ni-hydrogenase" evidence="7">
    <location>
        <begin position="4"/>
        <end position="169"/>
    </location>
</feature>
<dbReference type="STRING" id="294935.ATN88_02615"/>
<keyword evidence="5 6" id="KW-0472">Membrane</keyword>
<dbReference type="OrthoDB" id="196472at2"/>
<evidence type="ECO:0000256" key="2">
    <source>
        <dbReference type="ARBA" id="ARBA00022475"/>
    </source>
</evidence>
<dbReference type="GO" id="GO:0005886">
    <property type="term" value="C:plasma membrane"/>
    <property type="evidence" value="ECO:0007669"/>
    <property type="project" value="UniProtKB-SubCell"/>
</dbReference>
<evidence type="ECO:0000256" key="1">
    <source>
        <dbReference type="ARBA" id="ARBA00004651"/>
    </source>
</evidence>
<evidence type="ECO:0000256" key="5">
    <source>
        <dbReference type="ARBA" id="ARBA00023136"/>
    </source>
</evidence>
<dbReference type="RefSeq" id="WP_067416891.1">
    <property type="nucleotide sequence ID" value="NZ_LNTY01000034.1"/>
</dbReference>
<keyword evidence="9" id="KW-1185">Reference proteome</keyword>
<comment type="caution">
    <text evidence="8">The sequence shown here is derived from an EMBL/GenBank/DDBJ whole genome shotgun (WGS) entry which is preliminary data.</text>
</comment>
<dbReference type="AlphaFoldDB" id="A0A135I847"/>
<feature type="transmembrane region" description="Helical" evidence="6">
    <location>
        <begin position="134"/>
        <end position="155"/>
    </location>
</feature>
<keyword evidence="4 6" id="KW-1133">Transmembrane helix</keyword>
<evidence type="ECO:0000256" key="4">
    <source>
        <dbReference type="ARBA" id="ARBA00022989"/>
    </source>
</evidence>
<accession>A0A135I847</accession>
<organism evidence="8 9">
    <name type="scientific">Enterovibrio coralii</name>
    <dbReference type="NCBI Taxonomy" id="294935"/>
    <lineage>
        <taxon>Bacteria</taxon>
        <taxon>Pseudomonadati</taxon>
        <taxon>Pseudomonadota</taxon>
        <taxon>Gammaproteobacteria</taxon>
        <taxon>Vibrionales</taxon>
        <taxon>Vibrionaceae</taxon>
        <taxon>Enterovibrio</taxon>
    </lineage>
</organism>
<sequence>MKIWDLPTRLYHWLQALLFTLLAASGFSGNGPHELLGIGLAVLVAWRIAWGVAGSDTSRFKKFIRSPKTVIRYLKGNQPHDGVGHNPAGGWMVVLLLSLLVTQCFIGMSLAGFFDPLISDNSILYDFDLLVTLHVWLAYLLVASVVLHVGAIAVYKMKGKSLVKAMLTGKHASVMDNVSIIFRSNIRAVILLGMVGGAMGFLLNLQA</sequence>
<proteinExistence type="predicted"/>
<keyword evidence="2" id="KW-1003">Cell membrane</keyword>